<sequence length="69" mass="7498">MPRLYLNQAPADEAAFAVKNIKAANERFNLDRQIIDLTLAHMPKDKVEVATTALRTSSAGPSSRNSGLT</sequence>
<protein>
    <submittedName>
        <fullName evidence="1">Uncharacterized protein</fullName>
    </submittedName>
</protein>
<accession>A0ABV2R0Y7</accession>
<dbReference type="RefSeq" id="WP_354552056.1">
    <property type="nucleotide sequence ID" value="NZ_JBEPSM010000002.1"/>
</dbReference>
<reference evidence="1 2" key="1">
    <citation type="submission" date="2024-06" db="EMBL/GenBank/DDBJ databases">
        <title>Sorghum-associated microbial communities from plants grown in Nebraska, USA.</title>
        <authorList>
            <person name="Schachtman D."/>
        </authorList>
    </citation>
    <scope>NUCLEOTIDE SEQUENCE [LARGE SCALE GENOMIC DNA]</scope>
    <source>
        <strain evidence="1 2">3207</strain>
    </source>
</reference>
<proteinExistence type="predicted"/>
<keyword evidence="2" id="KW-1185">Reference proteome</keyword>
<evidence type="ECO:0000313" key="2">
    <source>
        <dbReference type="Proteomes" id="UP001549321"/>
    </source>
</evidence>
<evidence type="ECO:0000313" key="1">
    <source>
        <dbReference type="EMBL" id="MET4634942.1"/>
    </source>
</evidence>
<comment type="caution">
    <text evidence="1">The sequence shown here is derived from an EMBL/GenBank/DDBJ whole genome shotgun (WGS) entry which is preliminary data.</text>
</comment>
<dbReference type="EMBL" id="JBEPSM010000002">
    <property type="protein sequence ID" value="MET4634942.1"/>
    <property type="molecule type" value="Genomic_DNA"/>
</dbReference>
<dbReference type="Proteomes" id="UP001549321">
    <property type="component" value="Unassembled WGS sequence"/>
</dbReference>
<name>A0ABV2R0Y7_9HYPH</name>
<organism evidence="1 2">
    <name type="scientific">Kaistia defluvii</name>
    <dbReference type="NCBI Taxonomy" id="410841"/>
    <lineage>
        <taxon>Bacteria</taxon>
        <taxon>Pseudomonadati</taxon>
        <taxon>Pseudomonadota</taxon>
        <taxon>Alphaproteobacteria</taxon>
        <taxon>Hyphomicrobiales</taxon>
        <taxon>Kaistiaceae</taxon>
        <taxon>Kaistia</taxon>
    </lineage>
</organism>
<gene>
    <name evidence="1" type="ORF">ABIE08_002888</name>
</gene>